<comment type="similarity">
    <text evidence="4">Belongs to the MsrA Met sulfoxide reductase family.</text>
</comment>
<dbReference type="GO" id="GO:0008113">
    <property type="term" value="F:peptide-methionine (S)-S-oxide reductase activity"/>
    <property type="evidence" value="ECO:0007669"/>
    <property type="project" value="UniProtKB-EC"/>
</dbReference>
<feature type="active site" evidence="4">
    <location>
        <position position="47"/>
    </location>
</feature>
<evidence type="ECO:0000259" key="6">
    <source>
        <dbReference type="Pfam" id="PF01625"/>
    </source>
</evidence>
<organism evidence="7 8">
    <name type="scientific">Hoeflea poritis</name>
    <dbReference type="NCBI Taxonomy" id="2993659"/>
    <lineage>
        <taxon>Bacteria</taxon>
        <taxon>Pseudomonadati</taxon>
        <taxon>Pseudomonadota</taxon>
        <taxon>Alphaproteobacteria</taxon>
        <taxon>Hyphomicrobiales</taxon>
        <taxon>Rhizobiaceae</taxon>
        <taxon>Hoeflea</taxon>
    </lineage>
</organism>
<comment type="caution">
    <text evidence="7">The sequence shown here is derived from an EMBL/GenBank/DDBJ whole genome shotgun (WGS) entry which is preliminary data.</text>
</comment>
<dbReference type="InterPro" id="IPR036509">
    <property type="entry name" value="Met_Sox_Rdtase_MsrA_sf"/>
</dbReference>
<dbReference type="Proteomes" id="UP001148313">
    <property type="component" value="Unassembled WGS sequence"/>
</dbReference>
<name>A0ABT4VLI5_9HYPH</name>
<keyword evidence="1 4" id="KW-0560">Oxidoreductase</keyword>
<proteinExistence type="inferred from homology"/>
<evidence type="ECO:0000256" key="3">
    <source>
        <dbReference type="ARBA" id="ARBA00048782"/>
    </source>
</evidence>
<protein>
    <recommendedName>
        <fullName evidence="4">Peptide methionine sulfoxide reductase MsrA</fullName>
        <shortName evidence="4">Protein-methionine-S-oxide reductase</shortName>
        <ecNumber evidence="4">1.8.4.11</ecNumber>
    </recommendedName>
    <alternativeName>
        <fullName evidence="4">Peptide-methionine (S)-S-oxide reductase</fullName>
        <shortName evidence="4">Peptide Met(O) reductase</shortName>
    </alternativeName>
</protein>
<evidence type="ECO:0000313" key="7">
    <source>
        <dbReference type="EMBL" id="MDA4845578.1"/>
    </source>
</evidence>
<dbReference type="PANTHER" id="PTHR43774:SF1">
    <property type="entry name" value="PEPTIDE METHIONINE SULFOXIDE REDUCTASE MSRA 2"/>
    <property type="match status" value="1"/>
</dbReference>
<reference evidence="7" key="1">
    <citation type="submission" date="2022-11" db="EMBL/GenBank/DDBJ databases">
        <title>Hoeflea poritis sp. nov., isolated from scleractinian coral Porites lutea.</title>
        <authorList>
            <person name="Zhang G."/>
            <person name="Wei Q."/>
            <person name="Cai L."/>
        </authorList>
    </citation>
    <scope>NUCLEOTIDE SEQUENCE</scope>
    <source>
        <strain evidence="7">E7-10</strain>
    </source>
</reference>
<comment type="catalytic activity">
    <reaction evidence="2 4">
        <text>L-methionyl-[protein] + [thioredoxin]-disulfide + H2O = L-methionyl-(S)-S-oxide-[protein] + [thioredoxin]-dithiol</text>
        <dbReference type="Rhea" id="RHEA:14217"/>
        <dbReference type="Rhea" id="RHEA-COMP:10698"/>
        <dbReference type="Rhea" id="RHEA-COMP:10700"/>
        <dbReference type="Rhea" id="RHEA-COMP:12313"/>
        <dbReference type="Rhea" id="RHEA-COMP:12315"/>
        <dbReference type="ChEBI" id="CHEBI:15377"/>
        <dbReference type="ChEBI" id="CHEBI:16044"/>
        <dbReference type="ChEBI" id="CHEBI:29950"/>
        <dbReference type="ChEBI" id="CHEBI:44120"/>
        <dbReference type="ChEBI" id="CHEBI:50058"/>
        <dbReference type="EC" id="1.8.4.11"/>
    </reaction>
</comment>
<dbReference type="NCBIfam" id="TIGR00401">
    <property type="entry name" value="msrA"/>
    <property type="match status" value="1"/>
</dbReference>
<evidence type="ECO:0000256" key="1">
    <source>
        <dbReference type="ARBA" id="ARBA00023002"/>
    </source>
</evidence>
<dbReference type="Gene3D" id="3.30.1060.10">
    <property type="entry name" value="Peptide methionine sulphoxide reductase MsrA"/>
    <property type="match status" value="1"/>
</dbReference>
<evidence type="ECO:0000256" key="2">
    <source>
        <dbReference type="ARBA" id="ARBA00047806"/>
    </source>
</evidence>
<dbReference type="RefSeq" id="WP_271089232.1">
    <property type="nucleotide sequence ID" value="NZ_JAPJZH010000005.1"/>
</dbReference>
<comment type="catalytic activity">
    <reaction evidence="3 4">
        <text>[thioredoxin]-disulfide + L-methionine + H2O = L-methionine (S)-S-oxide + [thioredoxin]-dithiol</text>
        <dbReference type="Rhea" id="RHEA:19993"/>
        <dbReference type="Rhea" id="RHEA-COMP:10698"/>
        <dbReference type="Rhea" id="RHEA-COMP:10700"/>
        <dbReference type="ChEBI" id="CHEBI:15377"/>
        <dbReference type="ChEBI" id="CHEBI:29950"/>
        <dbReference type="ChEBI" id="CHEBI:50058"/>
        <dbReference type="ChEBI" id="CHEBI:57844"/>
        <dbReference type="ChEBI" id="CHEBI:58772"/>
        <dbReference type="EC" id="1.8.4.11"/>
    </reaction>
</comment>
<dbReference type="PANTHER" id="PTHR43774">
    <property type="entry name" value="PEPTIDE METHIONINE SULFOXIDE REDUCTASE"/>
    <property type="match status" value="1"/>
</dbReference>
<evidence type="ECO:0000256" key="5">
    <source>
        <dbReference type="SAM" id="SignalP"/>
    </source>
</evidence>
<feature type="signal peptide" evidence="5">
    <location>
        <begin position="1"/>
        <end position="19"/>
    </location>
</feature>
<dbReference type="EC" id="1.8.4.11" evidence="4"/>
<dbReference type="InterPro" id="IPR002569">
    <property type="entry name" value="Met_Sox_Rdtase_MsrA_dom"/>
</dbReference>
<evidence type="ECO:0000313" key="8">
    <source>
        <dbReference type="Proteomes" id="UP001148313"/>
    </source>
</evidence>
<accession>A0ABT4VLI5</accession>
<dbReference type="EMBL" id="JAPJZH010000005">
    <property type="protein sequence ID" value="MDA4845578.1"/>
    <property type="molecule type" value="Genomic_DNA"/>
</dbReference>
<sequence length="215" mass="23838">MRKVLIVAALAASAGVAAVAGYAPMAQVQAQGEQPEDVEVAIFAGGCFWCVESDFDHVPGVIETISGYTGGHLDDPTYRDVVSETTGHREAVKITYDPKKVTYEQLLDVFFRSVDPTDASGQFCDRGESYTTAIFTLDDEQKVQAETASTDAMETLGKTIATRIEPAAMFYPAEQYHQDYYLKNPVRYRFYRLGCRRDAQIEALWGDEAHRGIVK</sequence>
<comment type="function">
    <text evidence="4">Has an important function as a repair enzyme for proteins that have been inactivated by oxidation. Catalyzes the reversible oxidation-reduction of methionine sulfoxide in proteins to methionine.</text>
</comment>
<gene>
    <name evidence="4 7" type="primary">msrA</name>
    <name evidence="7" type="ORF">OOZ53_09480</name>
</gene>
<dbReference type="SUPFAM" id="SSF55068">
    <property type="entry name" value="Peptide methionine sulfoxide reductase"/>
    <property type="match status" value="1"/>
</dbReference>
<feature type="chain" id="PRO_5046429588" description="Peptide methionine sulfoxide reductase MsrA" evidence="5">
    <location>
        <begin position="20"/>
        <end position="215"/>
    </location>
</feature>
<keyword evidence="8" id="KW-1185">Reference proteome</keyword>
<dbReference type="HAMAP" id="MF_01401">
    <property type="entry name" value="MsrA"/>
    <property type="match status" value="1"/>
</dbReference>
<feature type="domain" description="Peptide methionine sulphoxide reductase MsrA" evidence="6">
    <location>
        <begin position="41"/>
        <end position="189"/>
    </location>
</feature>
<keyword evidence="5" id="KW-0732">Signal</keyword>
<dbReference type="Pfam" id="PF01625">
    <property type="entry name" value="PMSR"/>
    <property type="match status" value="1"/>
</dbReference>
<evidence type="ECO:0000256" key="4">
    <source>
        <dbReference type="HAMAP-Rule" id="MF_01401"/>
    </source>
</evidence>